<comment type="caution">
    <text evidence="4">The sequence shown here is derived from an EMBL/GenBank/DDBJ whole genome shotgun (WGS) entry which is preliminary data.</text>
</comment>
<dbReference type="OrthoDB" id="9789603at2"/>
<dbReference type="Pfam" id="PF00583">
    <property type="entry name" value="Acetyltransf_1"/>
    <property type="match status" value="1"/>
</dbReference>
<dbReference type="PANTHER" id="PTHR43877">
    <property type="entry name" value="AMINOALKYLPHOSPHONATE N-ACETYLTRANSFERASE-RELATED-RELATED"/>
    <property type="match status" value="1"/>
</dbReference>
<feature type="domain" description="N-acetyltransferase" evidence="3">
    <location>
        <begin position="18"/>
        <end position="167"/>
    </location>
</feature>
<organism evidence="4 5">
    <name type="scientific">Microbacterium paludicola</name>
    <dbReference type="NCBI Taxonomy" id="300019"/>
    <lineage>
        <taxon>Bacteria</taxon>
        <taxon>Bacillati</taxon>
        <taxon>Actinomycetota</taxon>
        <taxon>Actinomycetes</taxon>
        <taxon>Micrococcales</taxon>
        <taxon>Microbacteriaceae</taxon>
        <taxon>Microbacterium</taxon>
    </lineage>
</organism>
<evidence type="ECO:0000256" key="2">
    <source>
        <dbReference type="ARBA" id="ARBA00023315"/>
    </source>
</evidence>
<protein>
    <submittedName>
        <fullName evidence="4">GNAT family N-acetyltransferase</fullName>
    </submittedName>
</protein>
<dbReference type="Proteomes" id="UP000298358">
    <property type="component" value="Unassembled WGS sequence"/>
</dbReference>
<evidence type="ECO:0000313" key="4">
    <source>
        <dbReference type="EMBL" id="TFU31041.1"/>
    </source>
</evidence>
<accession>A0A4Y9FPF3</accession>
<dbReference type="InterPro" id="IPR000182">
    <property type="entry name" value="GNAT_dom"/>
</dbReference>
<proteinExistence type="predicted"/>
<sequence length="167" mass="17794">MLAALTLPAELTTPDGDLLVRGAEPADLDALIALIAADPVSAARGDTADDDDKAVYARALEALQADPSNGQLVAERGGEVVATLQLTLIPGLSRRGATRLQVETVRVRDDLRSAGIGRTLMRWVGEVAPTLGAQLIQLTSDAERVHAHRFYERLGYEASHVGYKLTV</sequence>
<keyword evidence="1 4" id="KW-0808">Transferase</keyword>
<dbReference type="SUPFAM" id="SSF55729">
    <property type="entry name" value="Acyl-CoA N-acyltransferases (Nat)"/>
    <property type="match status" value="1"/>
</dbReference>
<dbReference type="AlphaFoldDB" id="A0A4Y9FPF3"/>
<gene>
    <name evidence="4" type="ORF">E4U02_13885</name>
</gene>
<dbReference type="GO" id="GO:0016747">
    <property type="term" value="F:acyltransferase activity, transferring groups other than amino-acyl groups"/>
    <property type="evidence" value="ECO:0007669"/>
    <property type="project" value="InterPro"/>
</dbReference>
<dbReference type="InterPro" id="IPR016181">
    <property type="entry name" value="Acyl_CoA_acyltransferase"/>
</dbReference>
<evidence type="ECO:0000256" key="1">
    <source>
        <dbReference type="ARBA" id="ARBA00022679"/>
    </source>
</evidence>
<name>A0A4Y9FPF3_9MICO</name>
<dbReference type="CDD" id="cd04301">
    <property type="entry name" value="NAT_SF"/>
    <property type="match status" value="1"/>
</dbReference>
<evidence type="ECO:0000259" key="3">
    <source>
        <dbReference type="PROSITE" id="PS51186"/>
    </source>
</evidence>
<dbReference type="Gene3D" id="3.40.630.30">
    <property type="match status" value="1"/>
</dbReference>
<evidence type="ECO:0000313" key="5">
    <source>
        <dbReference type="Proteomes" id="UP000298358"/>
    </source>
</evidence>
<keyword evidence="5" id="KW-1185">Reference proteome</keyword>
<dbReference type="InterPro" id="IPR050832">
    <property type="entry name" value="Bact_Acetyltransf"/>
</dbReference>
<dbReference type="EMBL" id="SPQB01000049">
    <property type="protein sequence ID" value="TFU31041.1"/>
    <property type="molecule type" value="Genomic_DNA"/>
</dbReference>
<reference evidence="4 5" key="1">
    <citation type="submission" date="2019-03" db="EMBL/GenBank/DDBJ databases">
        <title>Diversity of the mouse oral microbiome.</title>
        <authorList>
            <person name="Joseph S."/>
            <person name="Aduse-Opoku J."/>
            <person name="Curtis M."/>
            <person name="Wade W."/>
            <person name="Hashim A."/>
        </authorList>
    </citation>
    <scope>NUCLEOTIDE SEQUENCE [LARGE SCALE GENOMIC DNA]</scope>
    <source>
        <strain evidence="4 5">P1012</strain>
    </source>
</reference>
<keyword evidence="2" id="KW-0012">Acyltransferase</keyword>
<dbReference type="PROSITE" id="PS51186">
    <property type="entry name" value="GNAT"/>
    <property type="match status" value="1"/>
</dbReference>